<dbReference type="AlphaFoldDB" id="A0A0D0AVW2"/>
<reference evidence="2" key="2">
    <citation type="submission" date="2015-01" db="EMBL/GenBank/DDBJ databases">
        <title>Evolutionary Origins and Diversification of the Mycorrhizal Mutualists.</title>
        <authorList>
            <consortium name="DOE Joint Genome Institute"/>
            <consortium name="Mycorrhizal Genomics Consortium"/>
            <person name="Kohler A."/>
            <person name="Kuo A."/>
            <person name="Nagy L.G."/>
            <person name="Floudas D."/>
            <person name="Copeland A."/>
            <person name="Barry K.W."/>
            <person name="Cichocki N."/>
            <person name="Veneault-Fourrey C."/>
            <person name="LaButti K."/>
            <person name="Lindquist E.A."/>
            <person name="Lipzen A."/>
            <person name="Lundell T."/>
            <person name="Morin E."/>
            <person name="Murat C."/>
            <person name="Riley R."/>
            <person name="Ohm R."/>
            <person name="Sun H."/>
            <person name="Tunlid A."/>
            <person name="Henrissat B."/>
            <person name="Grigoriev I.V."/>
            <person name="Hibbett D.S."/>
            <person name="Martin F."/>
        </authorList>
    </citation>
    <scope>NUCLEOTIDE SEQUENCE [LARGE SCALE GENOMIC DNA]</scope>
    <source>
        <strain evidence="2">UH-Slu-Lm8-n1</strain>
    </source>
</reference>
<keyword evidence="2" id="KW-1185">Reference proteome</keyword>
<dbReference type="Proteomes" id="UP000054485">
    <property type="component" value="Unassembled WGS sequence"/>
</dbReference>
<proteinExistence type="predicted"/>
<name>A0A0D0AVW2_9AGAM</name>
<evidence type="ECO:0000313" key="1">
    <source>
        <dbReference type="EMBL" id="KIK38502.1"/>
    </source>
</evidence>
<protein>
    <submittedName>
        <fullName evidence="1">Uncharacterized protein</fullName>
    </submittedName>
</protein>
<organism evidence="1 2">
    <name type="scientific">Suillus luteus UH-Slu-Lm8-n1</name>
    <dbReference type="NCBI Taxonomy" id="930992"/>
    <lineage>
        <taxon>Eukaryota</taxon>
        <taxon>Fungi</taxon>
        <taxon>Dikarya</taxon>
        <taxon>Basidiomycota</taxon>
        <taxon>Agaricomycotina</taxon>
        <taxon>Agaricomycetes</taxon>
        <taxon>Agaricomycetidae</taxon>
        <taxon>Boletales</taxon>
        <taxon>Suillineae</taxon>
        <taxon>Suillaceae</taxon>
        <taxon>Suillus</taxon>
    </lineage>
</organism>
<reference evidence="1 2" key="1">
    <citation type="submission" date="2014-04" db="EMBL/GenBank/DDBJ databases">
        <authorList>
            <consortium name="DOE Joint Genome Institute"/>
            <person name="Kuo A."/>
            <person name="Ruytinx J."/>
            <person name="Rineau F."/>
            <person name="Colpaert J."/>
            <person name="Kohler A."/>
            <person name="Nagy L.G."/>
            <person name="Floudas D."/>
            <person name="Copeland A."/>
            <person name="Barry K.W."/>
            <person name="Cichocki N."/>
            <person name="Veneault-Fourrey C."/>
            <person name="LaButti K."/>
            <person name="Lindquist E.A."/>
            <person name="Lipzen A."/>
            <person name="Lundell T."/>
            <person name="Morin E."/>
            <person name="Murat C."/>
            <person name="Sun H."/>
            <person name="Tunlid A."/>
            <person name="Henrissat B."/>
            <person name="Grigoriev I.V."/>
            <person name="Hibbett D.S."/>
            <person name="Martin F."/>
            <person name="Nordberg H.P."/>
            <person name="Cantor M.N."/>
            <person name="Hua S.X."/>
        </authorList>
    </citation>
    <scope>NUCLEOTIDE SEQUENCE [LARGE SCALE GENOMIC DNA]</scope>
    <source>
        <strain evidence="1 2">UH-Slu-Lm8-n1</strain>
    </source>
</reference>
<dbReference type="HOGENOM" id="CLU_2005421_0_0_1"/>
<evidence type="ECO:0000313" key="2">
    <source>
        <dbReference type="Proteomes" id="UP000054485"/>
    </source>
</evidence>
<dbReference type="EMBL" id="KN835389">
    <property type="protein sequence ID" value="KIK38502.1"/>
    <property type="molecule type" value="Genomic_DNA"/>
</dbReference>
<dbReference type="InParanoid" id="A0A0D0AVW2"/>
<sequence length="124" mass="14142">MGRIEILIIQVSGLADFCPEAALIIQTLTQIPKNQALLICFRDSCIQHRVFRYTVYSSICHICSSSCPDFDLAYHNSCADIKLTQKLQRTGGKVTHWSLGQFMSRCQLEFHRDYHDGSYRTPLG</sequence>
<accession>A0A0D0AVW2</accession>
<gene>
    <name evidence="1" type="ORF">CY34DRAFT_809265</name>
</gene>